<dbReference type="SUPFAM" id="SSF55797">
    <property type="entry name" value="PR-1-like"/>
    <property type="match status" value="1"/>
</dbReference>
<dbReference type="InterPro" id="IPR035940">
    <property type="entry name" value="CAP_sf"/>
</dbReference>
<dbReference type="InterPro" id="IPR001283">
    <property type="entry name" value="CRISP-related"/>
</dbReference>
<dbReference type="GO" id="GO:0005576">
    <property type="term" value="C:extracellular region"/>
    <property type="evidence" value="ECO:0007669"/>
    <property type="project" value="InterPro"/>
</dbReference>
<comment type="caution">
    <text evidence="4">The sequence shown here is derived from an EMBL/GenBank/DDBJ whole genome shotgun (WGS) entry which is preliminary data.</text>
</comment>
<dbReference type="PRINTS" id="PR00838">
    <property type="entry name" value="V5ALLERGEN"/>
</dbReference>
<dbReference type="Proteomes" id="UP000803884">
    <property type="component" value="Unassembled WGS sequence"/>
</dbReference>
<gene>
    <name evidence="4" type="ORF">WHR41_06895</name>
</gene>
<name>A0AB34KI24_9PEZI</name>
<dbReference type="AlphaFoldDB" id="A0AB34KI24"/>
<feature type="compositionally biased region" description="Low complexity" evidence="1">
    <location>
        <begin position="124"/>
        <end position="142"/>
    </location>
</feature>
<dbReference type="SMART" id="SM00198">
    <property type="entry name" value="SCP"/>
    <property type="match status" value="1"/>
</dbReference>
<feature type="domain" description="SCP" evidence="3">
    <location>
        <begin position="148"/>
        <end position="295"/>
    </location>
</feature>
<keyword evidence="5" id="KW-1185">Reference proteome</keyword>
<dbReference type="Gene3D" id="3.40.33.10">
    <property type="entry name" value="CAP"/>
    <property type="match status" value="1"/>
</dbReference>
<evidence type="ECO:0000259" key="3">
    <source>
        <dbReference type="SMART" id="SM00198"/>
    </source>
</evidence>
<dbReference type="EMBL" id="JAAQHG020000024">
    <property type="protein sequence ID" value="KAL1584738.1"/>
    <property type="molecule type" value="Genomic_DNA"/>
</dbReference>
<accession>A0AB34KI24</accession>
<feature type="chain" id="PRO_5044346593" description="SCP domain-containing protein" evidence="2">
    <location>
        <begin position="17"/>
        <end position="316"/>
    </location>
</feature>
<evidence type="ECO:0000256" key="2">
    <source>
        <dbReference type="SAM" id="SignalP"/>
    </source>
</evidence>
<protein>
    <recommendedName>
        <fullName evidence="3">SCP domain-containing protein</fullName>
    </recommendedName>
</protein>
<evidence type="ECO:0000313" key="5">
    <source>
        <dbReference type="Proteomes" id="UP000803884"/>
    </source>
</evidence>
<organism evidence="4 5">
    <name type="scientific">Cladosporium halotolerans</name>
    <dbReference type="NCBI Taxonomy" id="1052096"/>
    <lineage>
        <taxon>Eukaryota</taxon>
        <taxon>Fungi</taxon>
        <taxon>Dikarya</taxon>
        <taxon>Ascomycota</taxon>
        <taxon>Pezizomycotina</taxon>
        <taxon>Dothideomycetes</taxon>
        <taxon>Dothideomycetidae</taxon>
        <taxon>Cladosporiales</taxon>
        <taxon>Cladosporiaceae</taxon>
        <taxon>Cladosporium</taxon>
    </lineage>
</organism>
<dbReference type="Pfam" id="PF00188">
    <property type="entry name" value="CAP"/>
    <property type="match status" value="1"/>
</dbReference>
<dbReference type="GeneID" id="96008338"/>
<proteinExistence type="predicted"/>
<dbReference type="InterPro" id="IPR018244">
    <property type="entry name" value="Allrgn_V5/Tpx1_CS"/>
</dbReference>
<dbReference type="RefSeq" id="XP_069227844.1">
    <property type="nucleotide sequence ID" value="XM_069375500.1"/>
</dbReference>
<dbReference type="FunFam" id="3.40.33.10:FF:000018">
    <property type="entry name" value="SCP-like extracellular protein, putative"/>
    <property type="match status" value="1"/>
</dbReference>
<reference evidence="4 5" key="1">
    <citation type="journal article" date="2020" name="Microbiol. Resour. Announc.">
        <title>Draft Genome Sequence of a Cladosporium Species Isolated from the Mesophotic Ascidian Didemnum maculosum.</title>
        <authorList>
            <person name="Gioti A."/>
            <person name="Siaperas R."/>
            <person name="Nikolaivits E."/>
            <person name="Le Goff G."/>
            <person name="Ouazzani J."/>
            <person name="Kotoulas G."/>
            <person name="Topakas E."/>
        </authorList>
    </citation>
    <scope>NUCLEOTIDE SEQUENCE [LARGE SCALE GENOMIC DNA]</scope>
    <source>
        <strain evidence="4 5">TM138-S3</strain>
    </source>
</reference>
<sequence length="316" mass="33560">MRSAIVAAAFAAGAIAVPLMERDVVYETDIVYATQYVTVTAGDIPAATSEVVAPTTTSASKKHFHGHRKPKSYAWTSTWATTWTEAASSVEEQAPAYTVPAYTSSEEAPAPAPTTYEVPTSYEAPSSTYEAPASSAPASSASGAKPSDYQGFVIHHHNLHRANHSASDLTWSDSLAATAEKIGQTCSYAHNTEMDGGGYGQNIAAGVKADNVSAVITELFYNGEVGLYEGQYGKESPDMSNFHEWGHFTQIVWKGTTEVGCATVDCSSSGLANTGGNVPPYFTVCNYKSPGNYANEYADNVQKSRGDATCHWNDGM</sequence>
<keyword evidence="2" id="KW-0732">Signal</keyword>
<dbReference type="InterPro" id="IPR002413">
    <property type="entry name" value="V5_allergen-like"/>
</dbReference>
<dbReference type="PRINTS" id="PR00837">
    <property type="entry name" value="V5TPXLIKE"/>
</dbReference>
<dbReference type="InterPro" id="IPR014044">
    <property type="entry name" value="CAP_dom"/>
</dbReference>
<feature type="signal peptide" evidence="2">
    <location>
        <begin position="1"/>
        <end position="16"/>
    </location>
</feature>
<evidence type="ECO:0000313" key="4">
    <source>
        <dbReference type="EMBL" id="KAL1584738.1"/>
    </source>
</evidence>
<dbReference type="PROSITE" id="PS01009">
    <property type="entry name" value="CRISP_1"/>
    <property type="match status" value="1"/>
</dbReference>
<feature type="region of interest" description="Disordered" evidence="1">
    <location>
        <begin position="102"/>
        <end position="142"/>
    </location>
</feature>
<evidence type="ECO:0000256" key="1">
    <source>
        <dbReference type="SAM" id="MobiDB-lite"/>
    </source>
</evidence>
<dbReference type="PANTHER" id="PTHR10334">
    <property type="entry name" value="CYSTEINE-RICH SECRETORY PROTEIN-RELATED"/>
    <property type="match status" value="1"/>
</dbReference>